<dbReference type="GO" id="GO:0061630">
    <property type="term" value="F:ubiquitin protein ligase activity"/>
    <property type="evidence" value="ECO:0007669"/>
    <property type="project" value="UniProtKB-EC"/>
</dbReference>
<dbReference type="Gene3D" id="3.30.40.10">
    <property type="entry name" value="Zinc/RING finger domain, C3HC4 (zinc finger)"/>
    <property type="match status" value="1"/>
</dbReference>
<evidence type="ECO:0000256" key="1">
    <source>
        <dbReference type="ARBA" id="ARBA00000900"/>
    </source>
</evidence>
<evidence type="ECO:0000256" key="2">
    <source>
        <dbReference type="ARBA" id="ARBA00012483"/>
    </source>
</evidence>
<evidence type="ECO:0000313" key="12">
    <source>
        <dbReference type="Proteomes" id="UP001457282"/>
    </source>
</evidence>
<feature type="domain" description="RING-type" evidence="10">
    <location>
        <begin position="192"/>
        <end position="233"/>
    </location>
</feature>
<keyword evidence="9" id="KW-0812">Transmembrane</keyword>
<evidence type="ECO:0000256" key="6">
    <source>
        <dbReference type="ARBA" id="ARBA00022833"/>
    </source>
</evidence>
<keyword evidence="5" id="KW-0833">Ubl conjugation pathway</keyword>
<proteinExistence type="inferred from homology"/>
<dbReference type="GO" id="GO:0008270">
    <property type="term" value="F:zinc ion binding"/>
    <property type="evidence" value="ECO:0007669"/>
    <property type="project" value="UniProtKB-KW"/>
</dbReference>
<evidence type="ECO:0000259" key="10">
    <source>
        <dbReference type="PROSITE" id="PS50089"/>
    </source>
</evidence>
<sequence length="240" mass="27144">MSSMIFNTSVLLHQSPTHPCTLLSFIFALGIVAILFLLSQDKFTPSGRVAIWIALAKLTLCTELLFLIALMHHIVGVICSWLPNGSRNDSDIEAAGERSHILTGIVQVEPPDFHRDPEEETWSQAPVQNVVTMLQMFLMEVLDRVWEDMVMEEGQEQRLQALQAQVIEALPAPLQYYKAGLEMISICCSDRCAICLEDYVDGESCRVFECKHMYHSNCIDHWLKTSLTCPICRNSLVKIM</sequence>
<dbReference type="PANTHER" id="PTHR14155">
    <property type="entry name" value="RING FINGER DOMAIN-CONTAINING"/>
    <property type="match status" value="1"/>
</dbReference>
<dbReference type="EC" id="2.3.2.27" evidence="2"/>
<dbReference type="EMBL" id="JBEDUW010000003">
    <property type="protein sequence ID" value="KAK9938139.1"/>
    <property type="molecule type" value="Genomic_DNA"/>
</dbReference>
<organism evidence="11 12">
    <name type="scientific">Rubus argutus</name>
    <name type="common">Southern blackberry</name>
    <dbReference type="NCBI Taxonomy" id="59490"/>
    <lineage>
        <taxon>Eukaryota</taxon>
        <taxon>Viridiplantae</taxon>
        <taxon>Streptophyta</taxon>
        <taxon>Embryophyta</taxon>
        <taxon>Tracheophyta</taxon>
        <taxon>Spermatophyta</taxon>
        <taxon>Magnoliopsida</taxon>
        <taxon>eudicotyledons</taxon>
        <taxon>Gunneridae</taxon>
        <taxon>Pentapetalae</taxon>
        <taxon>rosids</taxon>
        <taxon>fabids</taxon>
        <taxon>Rosales</taxon>
        <taxon>Rosaceae</taxon>
        <taxon>Rosoideae</taxon>
        <taxon>Rosoideae incertae sedis</taxon>
        <taxon>Rubus</taxon>
    </lineage>
</organism>
<keyword evidence="3" id="KW-0479">Metal-binding</keyword>
<dbReference type="PANTHER" id="PTHR14155:SF610">
    <property type="entry name" value="OS01G0755700 PROTEIN"/>
    <property type="match status" value="1"/>
</dbReference>
<feature type="transmembrane region" description="Helical" evidence="9">
    <location>
        <begin position="50"/>
        <end position="71"/>
    </location>
</feature>
<keyword evidence="6" id="KW-0862">Zinc</keyword>
<dbReference type="SMART" id="SM00184">
    <property type="entry name" value="RING"/>
    <property type="match status" value="1"/>
</dbReference>
<keyword evidence="9" id="KW-0472">Membrane</keyword>
<evidence type="ECO:0000256" key="5">
    <source>
        <dbReference type="ARBA" id="ARBA00022786"/>
    </source>
</evidence>
<feature type="transmembrane region" description="Helical" evidence="9">
    <location>
        <begin position="20"/>
        <end position="38"/>
    </location>
</feature>
<evidence type="ECO:0000256" key="7">
    <source>
        <dbReference type="ARBA" id="ARBA00024209"/>
    </source>
</evidence>
<evidence type="ECO:0000256" key="4">
    <source>
        <dbReference type="ARBA" id="ARBA00022771"/>
    </source>
</evidence>
<dbReference type="AlphaFoldDB" id="A0AAW1XNI8"/>
<evidence type="ECO:0000313" key="11">
    <source>
        <dbReference type="EMBL" id="KAK9938139.1"/>
    </source>
</evidence>
<evidence type="ECO:0000256" key="3">
    <source>
        <dbReference type="ARBA" id="ARBA00022723"/>
    </source>
</evidence>
<accession>A0AAW1XNI8</accession>
<evidence type="ECO:0000256" key="8">
    <source>
        <dbReference type="PROSITE-ProRule" id="PRU00175"/>
    </source>
</evidence>
<evidence type="ECO:0000256" key="9">
    <source>
        <dbReference type="SAM" id="Phobius"/>
    </source>
</evidence>
<dbReference type="Proteomes" id="UP001457282">
    <property type="component" value="Unassembled WGS sequence"/>
</dbReference>
<dbReference type="InterPro" id="IPR001841">
    <property type="entry name" value="Znf_RING"/>
</dbReference>
<keyword evidence="12" id="KW-1185">Reference proteome</keyword>
<keyword evidence="4 8" id="KW-0863">Zinc-finger</keyword>
<dbReference type="SUPFAM" id="SSF57850">
    <property type="entry name" value="RING/U-box"/>
    <property type="match status" value="1"/>
</dbReference>
<reference evidence="11 12" key="1">
    <citation type="journal article" date="2023" name="G3 (Bethesda)">
        <title>A chromosome-length genome assembly and annotation of blackberry (Rubus argutus, cv. 'Hillquist').</title>
        <authorList>
            <person name="Bruna T."/>
            <person name="Aryal R."/>
            <person name="Dudchenko O."/>
            <person name="Sargent D.J."/>
            <person name="Mead D."/>
            <person name="Buti M."/>
            <person name="Cavallini A."/>
            <person name="Hytonen T."/>
            <person name="Andres J."/>
            <person name="Pham M."/>
            <person name="Weisz D."/>
            <person name="Mascagni F."/>
            <person name="Usai G."/>
            <person name="Natali L."/>
            <person name="Bassil N."/>
            <person name="Fernandez G.E."/>
            <person name="Lomsadze A."/>
            <person name="Armour M."/>
            <person name="Olukolu B."/>
            <person name="Poorten T."/>
            <person name="Britton C."/>
            <person name="Davik J."/>
            <person name="Ashrafi H."/>
            <person name="Aiden E.L."/>
            <person name="Borodovsky M."/>
            <person name="Worthington M."/>
        </authorList>
    </citation>
    <scope>NUCLEOTIDE SEQUENCE [LARGE SCALE GENOMIC DNA]</scope>
    <source>
        <strain evidence="11">PI 553951</strain>
    </source>
</reference>
<comment type="catalytic activity">
    <reaction evidence="1">
        <text>S-ubiquitinyl-[E2 ubiquitin-conjugating enzyme]-L-cysteine + [acceptor protein]-L-lysine = [E2 ubiquitin-conjugating enzyme]-L-cysteine + N(6)-ubiquitinyl-[acceptor protein]-L-lysine.</text>
        <dbReference type="EC" id="2.3.2.27"/>
    </reaction>
</comment>
<name>A0AAW1XNI8_RUBAR</name>
<comment type="caution">
    <text evidence="11">The sequence shown here is derived from an EMBL/GenBank/DDBJ whole genome shotgun (WGS) entry which is preliminary data.</text>
</comment>
<protein>
    <recommendedName>
        <fullName evidence="2">RING-type E3 ubiquitin transferase</fullName>
        <ecNumber evidence="2">2.3.2.27</ecNumber>
    </recommendedName>
</protein>
<dbReference type="PROSITE" id="PS50089">
    <property type="entry name" value="ZF_RING_2"/>
    <property type="match status" value="1"/>
</dbReference>
<gene>
    <name evidence="11" type="ORF">M0R45_014895</name>
</gene>
<keyword evidence="9" id="KW-1133">Transmembrane helix</keyword>
<comment type="similarity">
    <text evidence="7">Belongs to the RING-type zinc finger family. ATL subfamily.</text>
</comment>
<dbReference type="InterPro" id="IPR053238">
    <property type="entry name" value="RING-H2_zinc_finger"/>
</dbReference>
<dbReference type="InterPro" id="IPR013083">
    <property type="entry name" value="Znf_RING/FYVE/PHD"/>
</dbReference>
<dbReference type="Pfam" id="PF13639">
    <property type="entry name" value="zf-RING_2"/>
    <property type="match status" value="1"/>
</dbReference>